<dbReference type="EMBL" id="CP003235">
    <property type="protein sequence ID" value="AFC27875.1"/>
    <property type="molecule type" value="Genomic_DNA"/>
</dbReference>
<dbReference type="KEGG" id="pmq:PM3016_932"/>
<evidence type="ECO:0000313" key="1">
    <source>
        <dbReference type="EMBL" id="AFC27875.1"/>
    </source>
</evidence>
<keyword evidence="2" id="KW-1185">Reference proteome</keyword>
<sequence>MFYQKVALFGTIVTGSRKGPPMPLKIVRRDRSSN</sequence>
<proteinExistence type="predicted"/>
<name>H6NBS4_9BACL</name>
<dbReference type="AlphaFoldDB" id="H6NBS4"/>
<accession>H6NBS4</accession>
<reference evidence="1 2" key="1">
    <citation type="journal article" date="2012" name="J. Bacteriol.">
        <title>Complete Genome Sequence of Paenibacillus mucilaginosus 3016, a Bacterium Functional as Microbial Fertilizer.</title>
        <authorList>
            <person name="Ma M."/>
            <person name="Wang Z."/>
            <person name="Li L."/>
            <person name="Jiang X."/>
            <person name="Guan D."/>
            <person name="Cao F."/>
            <person name="Chen H."/>
            <person name="Wang X."/>
            <person name="Shen D."/>
            <person name="Du B."/>
            <person name="Li J."/>
        </authorList>
    </citation>
    <scope>NUCLEOTIDE SEQUENCE [LARGE SCALE GENOMIC DNA]</scope>
    <source>
        <strain evidence="1 2">3016</strain>
    </source>
</reference>
<protein>
    <submittedName>
        <fullName evidence="1">Uncharacterized protein</fullName>
    </submittedName>
</protein>
<dbReference type="Proteomes" id="UP000007523">
    <property type="component" value="Chromosome"/>
</dbReference>
<organism evidence="1 2">
    <name type="scientific">Paenibacillus mucilaginosus 3016</name>
    <dbReference type="NCBI Taxonomy" id="1116391"/>
    <lineage>
        <taxon>Bacteria</taxon>
        <taxon>Bacillati</taxon>
        <taxon>Bacillota</taxon>
        <taxon>Bacilli</taxon>
        <taxon>Bacillales</taxon>
        <taxon>Paenibacillaceae</taxon>
        <taxon>Paenibacillus</taxon>
    </lineage>
</organism>
<dbReference type="STRING" id="1116391.PM3016_932"/>
<gene>
    <name evidence="1" type="ORF">PM3016_932</name>
</gene>
<evidence type="ECO:0000313" key="2">
    <source>
        <dbReference type="Proteomes" id="UP000007523"/>
    </source>
</evidence>
<dbReference type="HOGENOM" id="CLU_3374940_0_0_9"/>